<accession>A0A139SNT3</accession>
<sequence>MSRLRLTLRQLQSFVAVARQGSTSGAAQATALSQSATSAALSELERLLGLLLFDRVGKRLLLNDNGLALLARAEALLDGAASIEQMANDSDTRSLRIGASSTIGNHILPRFLRSLLPAQPHSGKPLLRVQIGNSESICAALAAFELDIGLIEGPSHYSELQATPWLADELVLVAAPNFIKLNTPLNIDTLREAVWLLREPGSGTREMTDQLLLAHLGQYRHCIELGSSEALLNAAAQGLGLACLSHWVVQNALQQGQLVKLNTPLPPLRRQCFLVIHRQKIITGALQHFIQRAQDWSQH</sequence>
<evidence type="ECO:0000313" key="7">
    <source>
        <dbReference type="Proteomes" id="UP000072660"/>
    </source>
</evidence>
<proteinExistence type="inferred from homology"/>
<dbReference type="Pfam" id="PF03466">
    <property type="entry name" value="LysR_substrate"/>
    <property type="match status" value="1"/>
</dbReference>
<keyword evidence="3" id="KW-0238">DNA-binding</keyword>
<dbReference type="InterPro" id="IPR005119">
    <property type="entry name" value="LysR_subst-bd"/>
</dbReference>
<dbReference type="PANTHER" id="PTHR30126">
    <property type="entry name" value="HTH-TYPE TRANSCRIPTIONAL REGULATOR"/>
    <property type="match status" value="1"/>
</dbReference>
<dbReference type="Gene3D" id="3.40.190.290">
    <property type="match status" value="1"/>
</dbReference>
<dbReference type="RefSeq" id="WP_068392024.1">
    <property type="nucleotide sequence ID" value="NZ_LSZO01000188.1"/>
</dbReference>
<comment type="caution">
    <text evidence="6">The sequence shown here is derived from an EMBL/GenBank/DDBJ whole genome shotgun (WGS) entry which is preliminary data.</text>
</comment>
<dbReference type="Pfam" id="PF00126">
    <property type="entry name" value="HTH_1"/>
    <property type="match status" value="1"/>
</dbReference>
<feature type="domain" description="HTH lysR-type" evidence="5">
    <location>
        <begin position="6"/>
        <end position="63"/>
    </location>
</feature>
<dbReference type="InterPro" id="IPR036388">
    <property type="entry name" value="WH-like_DNA-bd_sf"/>
</dbReference>
<dbReference type="EMBL" id="LSZO01000188">
    <property type="protein sequence ID" value="KXU36130.1"/>
    <property type="molecule type" value="Genomic_DNA"/>
</dbReference>
<keyword evidence="4" id="KW-0804">Transcription</keyword>
<dbReference type="GO" id="GO:0000976">
    <property type="term" value="F:transcription cis-regulatory region binding"/>
    <property type="evidence" value="ECO:0007669"/>
    <property type="project" value="TreeGrafter"/>
</dbReference>
<dbReference type="GO" id="GO:0003700">
    <property type="term" value="F:DNA-binding transcription factor activity"/>
    <property type="evidence" value="ECO:0007669"/>
    <property type="project" value="InterPro"/>
</dbReference>
<evidence type="ECO:0000256" key="2">
    <source>
        <dbReference type="ARBA" id="ARBA00023015"/>
    </source>
</evidence>
<dbReference type="PROSITE" id="PS50931">
    <property type="entry name" value="HTH_LYSR"/>
    <property type="match status" value="1"/>
</dbReference>
<keyword evidence="2" id="KW-0805">Transcription regulation</keyword>
<evidence type="ECO:0000256" key="4">
    <source>
        <dbReference type="ARBA" id="ARBA00023163"/>
    </source>
</evidence>
<dbReference type="NCBIfam" id="NF008095">
    <property type="entry name" value="PRK10837.1"/>
    <property type="match status" value="1"/>
</dbReference>
<dbReference type="Gene3D" id="1.10.10.10">
    <property type="entry name" value="Winged helix-like DNA-binding domain superfamily/Winged helix DNA-binding domain"/>
    <property type="match status" value="1"/>
</dbReference>
<dbReference type="Proteomes" id="UP000072660">
    <property type="component" value="Unassembled WGS sequence"/>
</dbReference>
<evidence type="ECO:0000256" key="1">
    <source>
        <dbReference type="ARBA" id="ARBA00009437"/>
    </source>
</evidence>
<organism evidence="6 7">
    <name type="scientific">Ventosimonas gracilis</name>
    <dbReference type="NCBI Taxonomy" id="1680762"/>
    <lineage>
        <taxon>Bacteria</taxon>
        <taxon>Pseudomonadati</taxon>
        <taxon>Pseudomonadota</taxon>
        <taxon>Gammaproteobacteria</taxon>
        <taxon>Pseudomonadales</taxon>
        <taxon>Ventosimonadaceae</taxon>
        <taxon>Ventosimonas</taxon>
    </lineage>
</organism>
<dbReference type="SUPFAM" id="SSF46785">
    <property type="entry name" value="Winged helix' DNA-binding domain"/>
    <property type="match status" value="1"/>
</dbReference>
<dbReference type="OrthoDB" id="9808620at2"/>
<dbReference type="InterPro" id="IPR036390">
    <property type="entry name" value="WH_DNA-bd_sf"/>
</dbReference>
<keyword evidence="7" id="KW-1185">Reference proteome</keyword>
<protein>
    <submittedName>
        <fullName evidence="6">Transcriptional regulator</fullName>
    </submittedName>
</protein>
<evidence type="ECO:0000256" key="3">
    <source>
        <dbReference type="ARBA" id="ARBA00023125"/>
    </source>
</evidence>
<evidence type="ECO:0000259" key="5">
    <source>
        <dbReference type="PROSITE" id="PS50931"/>
    </source>
</evidence>
<dbReference type="InterPro" id="IPR000847">
    <property type="entry name" value="LysR_HTH_N"/>
</dbReference>
<dbReference type="CDD" id="cd08420">
    <property type="entry name" value="PBP2_CysL_like"/>
    <property type="match status" value="1"/>
</dbReference>
<gene>
    <name evidence="6" type="ORF">AXE65_05615</name>
</gene>
<evidence type="ECO:0000313" key="6">
    <source>
        <dbReference type="EMBL" id="KXU36130.1"/>
    </source>
</evidence>
<comment type="similarity">
    <text evidence="1">Belongs to the LysR transcriptional regulatory family.</text>
</comment>
<dbReference type="PANTHER" id="PTHR30126:SF94">
    <property type="entry name" value="LYSR FAMILY TRANSCRIPTIONAL REGULATOR"/>
    <property type="match status" value="1"/>
</dbReference>
<reference evidence="6 7" key="1">
    <citation type="submission" date="2016-02" db="EMBL/GenBank/DDBJ databases">
        <authorList>
            <person name="Wen L."/>
            <person name="He K."/>
            <person name="Yang H."/>
        </authorList>
    </citation>
    <scope>NUCLEOTIDE SEQUENCE [LARGE SCALE GENOMIC DNA]</scope>
    <source>
        <strain evidence="6 7">CV58</strain>
    </source>
</reference>
<dbReference type="SUPFAM" id="SSF53850">
    <property type="entry name" value="Periplasmic binding protein-like II"/>
    <property type="match status" value="1"/>
</dbReference>
<dbReference type="AlphaFoldDB" id="A0A139SNT3"/>
<name>A0A139SNT3_9GAMM</name>